<dbReference type="SUPFAM" id="SSF88659">
    <property type="entry name" value="Sigma3 and sigma4 domains of RNA polymerase sigma factors"/>
    <property type="match status" value="1"/>
</dbReference>
<dbReference type="InterPro" id="IPR039425">
    <property type="entry name" value="RNA_pol_sigma-70-like"/>
</dbReference>
<keyword evidence="2 6" id="KW-0805">Transcription regulation</keyword>
<evidence type="ECO:0000256" key="1">
    <source>
        <dbReference type="ARBA" id="ARBA00010641"/>
    </source>
</evidence>
<dbReference type="GO" id="GO:0003677">
    <property type="term" value="F:DNA binding"/>
    <property type="evidence" value="ECO:0007669"/>
    <property type="project" value="UniProtKB-KW"/>
</dbReference>
<dbReference type="Pfam" id="PF04542">
    <property type="entry name" value="Sigma70_r2"/>
    <property type="match status" value="1"/>
</dbReference>
<evidence type="ECO:0000256" key="2">
    <source>
        <dbReference type="ARBA" id="ARBA00023015"/>
    </source>
</evidence>
<evidence type="ECO:0000256" key="3">
    <source>
        <dbReference type="ARBA" id="ARBA00023082"/>
    </source>
</evidence>
<dbReference type="InterPro" id="IPR013325">
    <property type="entry name" value="RNA_pol_sigma_r2"/>
</dbReference>
<evidence type="ECO:0000256" key="6">
    <source>
        <dbReference type="RuleBase" id="RU000716"/>
    </source>
</evidence>
<reference evidence="9" key="1">
    <citation type="submission" date="2014-05" db="EMBL/GenBank/DDBJ databases">
        <title>Genome sequence of Mycobacterium aromaticivorans strain JS19b1T (= DSM 45407T).</title>
        <authorList>
            <person name="Kwak Y."/>
            <person name="Park G.-S."/>
            <person name="Li Q.X."/>
            <person name="Lee S.-E."/>
            <person name="Shin J.-H."/>
        </authorList>
    </citation>
    <scope>NUCLEOTIDE SEQUENCE [LARGE SCALE GENOMIC DNA]</scope>
    <source>
        <strain evidence="9">JS19b1</strain>
    </source>
</reference>
<feature type="domain" description="RNA polymerase sigma-70 region 2" evidence="7">
    <location>
        <begin position="28"/>
        <end position="89"/>
    </location>
</feature>
<dbReference type="GO" id="GO:0006352">
    <property type="term" value="P:DNA-templated transcription initiation"/>
    <property type="evidence" value="ECO:0007669"/>
    <property type="project" value="InterPro"/>
</dbReference>
<sequence length="196" mass="21653">MTVTSVPRPTDSGAAERFARDSQPLFDALLRRATGLTKTLADAEDLVQDTLLHAFMGYHTFREGTDFKAWLFRILYNRWVSGFRAKQRRPSEVPVDDVTEGDLADSAARSSTASRSAEAEALTRLPDGDLRSAMATLPEDFRTVLFYAEIQGHTYAETAVILNIPRGTVMSRASRGRQRLRVALADSAYAPTAQIA</sequence>
<dbReference type="Pfam" id="PF08281">
    <property type="entry name" value="Sigma70_r4_2"/>
    <property type="match status" value="1"/>
</dbReference>
<dbReference type="eggNOG" id="COG1595">
    <property type="taxonomic scope" value="Bacteria"/>
</dbReference>
<evidence type="ECO:0000256" key="4">
    <source>
        <dbReference type="ARBA" id="ARBA00023125"/>
    </source>
</evidence>
<dbReference type="PROSITE" id="PS01063">
    <property type="entry name" value="SIGMA70_ECF"/>
    <property type="match status" value="1"/>
</dbReference>
<dbReference type="Gene3D" id="1.10.1740.10">
    <property type="match status" value="1"/>
</dbReference>
<dbReference type="GO" id="GO:0006950">
    <property type="term" value="P:response to stress"/>
    <property type="evidence" value="ECO:0007669"/>
    <property type="project" value="UniProtKB-ARBA"/>
</dbReference>
<keyword evidence="3 6" id="KW-0731">Sigma factor</keyword>
<keyword evidence="5 6" id="KW-0804">Transcription</keyword>
<organism evidence="9 10">
    <name type="scientific">Mycolicibacterium aromaticivorans JS19b1 = JCM 16368</name>
    <dbReference type="NCBI Taxonomy" id="1440774"/>
    <lineage>
        <taxon>Bacteria</taxon>
        <taxon>Bacillati</taxon>
        <taxon>Actinomycetota</taxon>
        <taxon>Actinomycetes</taxon>
        <taxon>Mycobacteriales</taxon>
        <taxon>Mycobacteriaceae</taxon>
        <taxon>Mycolicibacterium</taxon>
    </lineage>
</organism>
<comment type="caution">
    <text evidence="9">The sequence shown here is derived from an EMBL/GenBank/DDBJ whole genome shotgun (WGS) entry which is preliminary data.</text>
</comment>
<keyword evidence="4 6" id="KW-0238">DNA-binding</keyword>
<proteinExistence type="inferred from homology"/>
<name>A0A064CGP4_9MYCO</name>
<dbReference type="PANTHER" id="PTHR43133">
    <property type="entry name" value="RNA POLYMERASE ECF-TYPE SIGMA FACTO"/>
    <property type="match status" value="1"/>
</dbReference>
<dbReference type="PANTHER" id="PTHR43133:SF59">
    <property type="entry name" value="ECF RNA POLYMERASE SIGMA FACTOR SIGR"/>
    <property type="match status" value="1"/>
</dbReference>
<dbReference type="InterPro" id="IPR036388">
    <property type="entry name" value="WH-like_DNA-bd_sf"/>
</dbReference>
<dbReference type="OrthoDB" id="9803470at2"/>
<dbReference type="STRING" id="1440774.Y900_012695"/>
<evidence type="ECO:0000259" key="7">
    <source>
        <dbReference type="Pfam" id="PF04542"/>
    </source>
</evidence>
<dbReference type="EMBL" id="JALN02000001">
    <property type="protein sequence ID" value="KDE99769.1"/>
    <property type="molecule type" value="Genomic_DNA"/>
</dbReference>
<dbReference type="Proteomes" id="UP000022835">
    <property type="component" value="Unassembled WGS sequence"/>
</dbReference>
<evidence type="ECO:0000313" key="10">
    <source>
        <dbReference type="Proteomes" id="UP000022835"/>
    </source>
</evidence>
<dbReference type="SUPFAM" id="SSF88946">
    <property type="entry name" value="Sigma2 domain of RNA polymerase sigma factors"/>
    <property type="match status" value="1"/>
</dbReference>
<dbReference type="InterPro" id="IPR013249">
    <property type="entry name" value="RNA_pol_sigma70_r4_t2"/>
</dbReference>
<dbReference type="NCBIfam" id="TIGR02937">
    <property type="entry name" value="sigma70-ECF"/>
    <property type="match status" value="1"/>
</dbReference>
<evidence type="ECO:0000259" key="8">
    <source>
        <dbReference type="Pfam" id="PF08281"/>
    </source>
</evidence>
<dbReference type="InterPro" id="IPR000838">
    <property type="entry name" value="RNA_pol_sigma70_ECF_CS"/>
</dbReference>
<evidence type="ECO:0000313" key="9">
    <source>
        <dbReference type="EMBL" id="KDE99769.1"/>
    </source>
</evidence>
<keyword evidence="10" id="KW-1185">Reference proteome</keyword>
<evidence type="ECO:0000256" key="5">
    <source>
        <dbReference type="ARBA" id="ARBA00023163"/>
    </source>
</evidence>
<dbReference type="RefSeq" id="WP_036342090.1">
    <property type="nucleotide sequence ID" value="NZ_JALN02000001.1"/>
</dbReference>
<accession>A0A064CGP4</accession>
<feature type="domain" description="RNA polymerase sigma factor 70 region 4 type 2" evidence="8">
    <location>
        <begin position="129"/>
        <end position="180"/>
    </location>
</feature>
<dbReference type="AlphaFoldDB" id="A0A064CGP4"/>
<gene>
    <name evidence="9" type="ORF">Y900_012695</name>
</gene>
<dbReference type="CDD" id="cd06171">
    <property type="entry name" value="Sigma70_r4"/>
    <property type="match status" value="1"/>
</dbReference>
<protein>
    <recommendedName>
        <fullName evidence="6">RNA polymerase sigma factor</fullName>
    </recommendedName>
</protein>
<dbReference type="InterPro" id="IPR014284">
    <property type="entry name" value="RNA_pol_sigma-70_dom"/>
</dbReference>
<dbReference type="InterPro" id="IPR007627">
    <property type="entry name" value="RNA_pol_sigma70_r2"/>
</dbReference>
<dbReference type="InterPro" id="IPR013324">
    <property type="entry name" value="RNA_pol_sigma_r3/r4-like"/>
</dbReference>
<dbReference type="Gene3D" id="1.10.10.10">
    <property type="entry name" value="Winged helix-like DNA-binding domain superfamily/Winged helix DNA-binding domain"/>
    <property type="match status" value="1"/>
</dbReference>
<comment type="similarity">
    <text evidence="1 6">Belongs to the sigma-70 factor family. ECF subfamily.</text>
</comment>
<dbReference type="GO" id="GO:0016987">
    <property type="term" value="F:sigma factor activity"/>
    <property type="evidence" value="ECO:0007669"/>
    <property type="project" value="UniProtKB-KW"/>
</dbReference>